<protein>
    <recommendedName>
        <fullName evidence="4">Actin-like protein</fullName>
    </recommendedName>
</protein>
<feature type="region of interest" description="Disordered" evidence="1">
    <location>
        <begin position="196"/>
        <end position="219"/>
    </location>
</feature>
<dbReference type="Proteomes" id="UP000283634">
    <property type="component" value="Unassembled WGS sequence"/>
</dbReference>
<reference evidence="2 3" key="1">
    <citation type="journal article" date="2018" name="BMC Genomics">
        <title>Genomic comparison of Trypanosoma conorhini and Trypanosoma rangeli to Trypanosoma cruzi strains of high and low virulence.</title>
        <authorList>
            <person name="Bradwell K.R."/>
            <person name="Koparde V.N."/>
            <person name="Matveyev A.V."/>
            <person name="Serrano M.G."/>
            <person name="Alves J.M."/>
            <person name="Parikh H."/>
            <person name="Huang B."/>
            <person name="Lee V."/>
            <person name="Espinosa-Alvarez O."/>
            <person name="Ortiz P.A."/>
            <person name="Costa-Martins A.G."/>
            <person name="Teixeira M.M."/>
            <person name="Buck G.A."/>
        </authorList>
    </citation>
    <scope>NUCLEOTIDE SEQUENCE [LARGE SCALE GENOMIC DNA]</scope>
    <source>
        <strain evidence="2 3">AM80</strain>
    </source>
</reference>
<evidence type="ECO:0000313" key="3">
    <source>
        <dbReference type="Proteomes" id="UP000283634"/>
    </source>
</evidence>
<proteinExistence type="predicted"/>
<comment type="caution">
    <text evidence="2">The sequence shown here is derived from an EMBL/GenBank/DDBJ whole genome shotgun (WGS) entry which is preliminary data.</text>
</comment>
<dbReference type="AlphaFoldDB" id="A0A3R7NW81"/>
<evidence type="ECO:0000313" key="2">
    <source>
        <dbReference type="EMBL" id="RNF12770.1"/>
    </source>
</evidence>
<organism evidence="2 3">
    <name type="scientific">Trypanosoma rangeli</name>
    <dbReference type="NCBI Taxonomy" id="5698"/>
    <lineage>
        <taxon>Eukaryota</taxon>
        <taxon>Discoba</taxon>
        <taxon>Euglenozoa</taxon>
        <taxon>Kinetoplastea</taxon>
        <taxon>Metakinetoplastina</taxon>
        <taxon>Trypanosomatida</taxon>
        <taxon>Trypanosomatidae</taxon>
        <taxon>Trypanosoma</taxon>
        <taxon>Herpetosoma</taxon>
    </lineage>
</organism>
<evidence type="ECO:0008006" key="4">
    <source>
        <dbReference type="Google" id="ProtNLM"/>
    </source>
</evidence>
<dbReference type="RefSeq" id="XP_029242960.1">
    <property type="nucleotide sequence ID" value="XM_029377217.1"/>
</dbReference>
<dbReference type="OrthoDB" id="272864at2759"/>
<feature type="compositionally biased region" description="Basic and acidic residues" evidence="1">
    <location>
        <begin position="199"/>
        <end position="212"/>
    </location>
</feature>
<dbReference type="EMBL" id="MKGL01000002">
    <property type="protein sequence ID" value="RNF12770.1"/>
    <property type="molecule type" value="Genomic_DNA"/>
</dbReference>
<sequence length="440" mass="47305">MLNSTGVNSHSLQSTTAASDTDGRLIVLVVGELATYLCRSGEIRPFLEDGPIPEEVLRLAPTFSLSLTESAASLKQKKALQLVSRLREHVLDRNIVVVLPMHVSSEYREKIVMFLFVRLEVRTIIVLSDLVADTFGAGLRESLVLHASLRALSVGRVESGVTVKYAASVSGSLLHLLKFPTARGEGCCDGQGCVGSKAESPEGIKEEEKQKADGVNGEESDEGDALSLFLSSSLGSSFSSATAVNLLDEQYRGALFSYFGEEVYQRVVASQEFRDAGMKRRRDEAKENVESAVVRTNDSLQSKKGVLKHLIATIADDAPLPVIVTGEALRVAPLLCNFLEETVRECSTKFATVGALSSSSASLASSSTTDRSESSKSFSLEAAGLLQLQPLPLQESPWMLSLLGGSLVSQLSLGELSKLRISREDALSSKGGIIHWRSVL</sequence>
<dbReference type="GeneID" id="40324058"/>
<keyword evidence="3" id="KW-1185">Reference proteome</keyword>
<gene>
    <name evidence="2" type="ORF">TraAM80_00125</name>
</gene>
<name>A0A3R7NW81_TRYRA</name>
<accession>A0A3R7NW81</accession>
<evidence type="ECO:0000256" key="1">
    <source>
        <dbReference type="SAM" id="MobiDB-lite"/>
    </source>
</evidence>
<dbReference type="OMA" id="MATYVCE"/>
<dbReference type="VEuPathDB" id="TriTrypDB:TRSC58_00685"/>